<feature type="domain" description="C-type lectin" evidence="2">
    <location>
        <begin position="190"/>
        <end position="256"/>
    </location>
</feature>
<feature type="region of interest" description="Disordered" evidence="1">
    <location>
        <begin position="87"/>
        <end position="113"/>
    </location>
</feature>
<evidence type="ECO:0000259" key="2">
    <source>
        <dbReference type="PROSITE" id="PS50041"/>
    </source>
</evidence>
<dbReference type="OrthoDB" id="538816at2759"/>
<dbReference type="CDD" id="cd00037">
    <property type="entry name" value="CLECT"/>
    <property type="match status" value="1"/>
</dbReference>
<keyword evidence="4" id="KW-1185">Reference proteome</keyword>
<comment type="caution">
    <text evidence="3">The sequence shown here is derived from an EMBL/GenBank/DDBJ whole genome shotgun (WGS) entry which is preliminary data.</text>
</comment>
<dbReference type="AlphaFoldDB" id="A0A8S1DGR2"/>
<feature type="region of interest" description="Disordered" evidence="1">
    <location>
        <begin position="274"/>
        <end position="307"/>
    </location>
</feature>
<name>A0A8S1DGR2_9INSE</name>
<evidence type="ECO:0000256" key="1">
    <source>
        <dbReference type="SAM" id="MobiDB-lite"/>
    </source>
</evidence>
<proteinExistence type="predicted"/>
<dbReference type="Pfam" id="PF00059">
    <property type="entry name" value="Lectin_C"/>
    <property type="match status" value="1"/>
</dbReference>
<dbReference type="SUPFAM" id="SSF56436">
    <property type="entry name" value="C-type lectin-like"/>
    <property type="match status" value="1"/>
</dbReference>
<dbReference type="PROSITE" id="PS50041">
    <property type="entry name" value="C_TYPE_LECTIN_2"/>
    <property type="match status" value="1"/>
</dbReference>
<dbReference type="InterPro" id="IPR001304">
    <property type="entry name" value="C-type_lectin-like"/>
</dbReference>
<gene>
    <name evidence="3" type="ORF">CLODIP_2_CD10377</name>
</gene>
<accession>A0A8S1DGR2</accession>
<feature type="compositionally biased region" description="Polar residues" evidence="1">
    <location>
        <begin position="97"/>
        <end position="113"/>
    </location>
</feature>
<organism evidence="3 4">
    <name type="scientific">Cloeon dipterum</name>
    <dbReference type="NCBI Taxonomy" id="197152"/>
    <lineage>
        <taxon>Eukaryota</taxon>
        <taxon>Metazoa</taxon>
        <taxon>Ecdysozoa</taxon>
        <taxon>Arthropoda</taxon>
        <taxon>Hexapoda</taxon>
        <taxon>Insecta</taxon>
        <taxon>Pterygota</taxon>
        <taxon>Palaeoptera</taxon>
        <taxon>Ephemeroptera</taxon>
        <taxon>Pisciforma</taxon>
        <taxon>Baetidae</taxon>
        <taxon>Cloeon</taxon>
    </lineage>
</organism>
<evidence type="ECO:0000313" key="3">
    <source>
        <dbReference type="EMBL" id="CAB3379367.1"/>
    </source>
</evidence>
<sequence>MIVHILVGLSRGVRNQGATHLERGEFIKSARPPLTLRLLQGKLFSIMDLKIWILLALATQSFAAVFSVEEINTENYLLTGARFDELISERSGPPPSTKEQTTTTNYAESQSAASDSSLFDERVQVLEERLKRVTLLQMRMNKEIFEMRRRMLGRRARPTFPRICGTEIIGNDDVSSEEDIIYTRSLTPQSDSKYYVLSTKKLIWEQALLFCKEKGMQLASIETEAENKALYKLIGETKRTFWASGTDLGSEGTFYWNGTGSKSRKPALRGCMGLQGGNPAGADTAPPQENAPTRRGRRGAAGVASPPRPLSTYRWEDVRRAKARGGYPWTYLAKWRDVRM</sequence>
<dbReference type="EMBL" id="CADEPI010000184">
    <property type="protein sequence ID" value="CAB3379367.1"/>
    <property type="molecule type" value="Genomic_DNA"/>
</dbReference>
<protein>
    <recommendedName>
        <fullName evidence="2">C-type lectin domain-containing protein</fullName>
    </recommendedName>
</protein>
<evidence type="ECO:0000313" key="4">
    <source>
        <dbReference type="Proteomes" id="UP000494165"/>
    </source>
</evidence>
<reference evidence="3 4" key="1">
    <citation type="submission" date="2020-04" db="EMBL/GenBank/DDBJ databases">
        <authorList>
            <person name="Alioto T."/>
            <person name="Alioto T."/>
            <person name="Gomez Garrido J."/>
        </authorList>
    </citation>
    <scope>NUCLEOTIDE SEQUENCE [LARGE SCALE GENOMIC DNA]</scope>
</reference>
<dbReference type="InterPro" id="IPR016187">
    <property type="entry name" value="CTDL_fold"/>
</dbReference>
<dbReference type="InterPro" id="IPR016186">
    <property type="entry name" value="C-type_lectin-like/link_sf"/>
</dbReference>
<dbReference type="Proteomes" id="UP000494165">
    <property type="component" value="Unassembled WGS sequence"/>
</dbReference>
<dbReference type="Gene3D" id="3.10.100.10">
    <property type="entry name" value="Mannose-Binding Protein A, subunit A"/>
    <property type="match status" value="1"/>
</dbReference>